<dbReference type="InterPro" id="IPR001387">
    <property type="entry name" value="Cro/C1-type_HTH"/>
</dbReference>
<organism evidence="5 6">
    <name type="scientific">Noviherbaspirillum humi</name>
    <dbReference type="NCBI Taxonomy" id="1688639"/>
    <lineage>
        <taxon>Bacteria</taxon>
        <taxon>Pseudomonadati</taxon>
        <taxon>Pseudomonadota</taxon>
        <taxon>Betaproteobacteria</taxon>
        <taxon>Burkholderiales</taxon>
        <taxon>Oxalobacteraceae</taxon>
        <taxon>Noviherbaspirillum</taxon>
    </lineage>
</organism>
<dbReference type="PROSITE" id="PS50943">
    <property type="entry name" value="HTH_CROC1"/>
    <property type="match status" value="1"/>
</dbReference>
<evidence type="ECO:0000256" key="1">
    <source>
        <dbReference type="ARBA" id="ARBA00023015"/>
    </source>
</evidence>
<evidence type="ECO:0000259" key="4">
    <source>
        <dbReference type="PROSITE" id="PS50943"/>
    </source>
</evidence>
<reference evidence="5 6" key="1">
    <citation type="submission" date="2017-06" db="EMBL/GenBank/DDBJ databases">
        <authorList>
            <person name="Kim H.J."/>
            <person name="Triplett B.A."/>
        </authorList>
    </citation>
    <scope>NUCLEOTIDE SEQUENCE [LARGE SCALE GENOMIC DNA]</scope>
    <source>
        <strain evidence="5 6">U15</strain>
    </source>
</reference>
<keyword evidence="2" id="KW-0238">DNA-binding</keyword>
<evidence type="ECO:0000313" key="6">
    <source>
        <dbReference type="Proteomes" id="UP000198284"/>
    </source>
</evidence>
<evidence type="ECO:0000256" key="2">
    <source>
        <dbReference type="ARBA" id="ARBA00023125"/>
    </source>
</evidence>
<protein>
    <submittedName>
        <fullName evidence="5">Phage repressor protein C, contains Cro/C1-type HTH and peptisase s24 domains</fullName>
    </submittedName>
</protein>
<sequence length="276" mass="31016">MLLQISQTNKIVVMKRRELTEEEKQEAERLNAAWLGYKAANKGATQTWLAAASGLGTQGAVGQYLRGVIPLNLEALFSICRVIGASPHEISPRLAETVTEVLAPSNLHRLSSQEQVNSASISKAQRIHALEDGEEHPDAILIRRVKLTVSAGIVGFSFDLVEEDDNPIFFRRQWFLKRGYDPEKLLAIRVKGESMEPRLYEGDTVVVNTADTKPKDGEIFVINYEGEAVVKRLVRELGAWWLVSDNQDQRKYPRKRCEDDGCLIIGRMVLSQTERS</sequence>
<evidence type="ECO:0000313" key="5">
    <source>
        <dbReference type="EMBL" id="SNT33566.1"/>
    </source>
</evidence>
<name>A0A239LSR1_9BURK</name>
<dbReference type="OrthoDB" id="9788236at2"/>
<dbReference type="GO" id="GO:0003677">
    <property type="term" value="F:DNA binding"/>
    <property type="evidence" value="ECO:0007669"/>
    <property type="project" value="UniProtKB-KW"/>
</dbReference>
<dbReference type="SUPFAM" id="SSF51306">
    <property type="entry name" value="LexA/Signal peptidase"/>
    <property type="match status" value="1"/>
</dbReference>
<dbReference type="PANTHER" id="PTHR40661">
    <property type="match status" value="1"/>
</dbReference>
<evidence type="ECO:0000256" key="3">
    <source>
        <dbReference type="ARBA" id="ARBA00023163"/>
    </source>
</evidence>
<dbReference type="Gene3D" id="1.10.260.40">
    <property type="entry name" value="lambda repressor-like DNA-binding domains"/>
    <property type="match status" value="1"/>
</dbReference>
<dbReference type="PANTHER" id="PTHR40661:SF1">
    <property type="entry name" value="HTH CRO_C1-TYPE DOMAIN-CONTAINING PROTEIN"/>
    <property type="match status" value="1"/>
</dbReference>
<dbReference type="InterPro" id="IPR010982">
    <property type="entry name" value="Lambda_DNA-bd_dom_sf"/>
</dbReference>
<accession>A0A239LSR1</accession>
<keyword evidence="3" id="KW-0804">Transcription</keyword>
<dbReference type="Gene3D" id="2.10.109.10">
    <property type="entry name" value="Umud Fragment, subunit A"/>
    <property type="match status" value="1"/>
</dbReference>
<dbReference type="InterPro" id="IPR039418">
    <property type="entry name" value="LexA-like"/>
</dbReference>
<dbReference type="Pfam" id="PF00717">
    <property type="entry name" value="Peptidase_S24"/>
    <property type="match status" value="1"/>
</dbReference>
<feature type="domain" description="HTH cro/C1-type" evidence="4">
    <location>
        <begin position="45"/>
        <end position="90"/>
    </location>
</feature>
<dbReference type="InterPro" id="IPR015927">
    <property type="entry name" value="Peptidase_S24_S26A/B/C"/>
</dbReference>
<gene>
    <name evidence="5" type="ORF">SAMN06265795_12631</name>
</gene>
<proteinExistence type="predicted"/>
<dbReference type="EMBL" id="FZOT01000026">
    <property type="protein sequence ID" value="SNT33566.1"/>
    <property type="molecule type" value="Genomic_DNA"/>
</dbReference>
<dbReference type="CDD" id="cd06529">
    <property type="entry name" value="S24_LexA-like"/>
    <property type="match status" value="1"/>
</dbReference>
<dbReference type="InterPro" id="IPR036286">
    <property type="entry name" value="LexA/Signal_pep-like_sf"/>
</dbReference>
<keyword evidence="1" id="KW-0805">Transcription regulation</keyword>
<keyword evidence="6" id="KW-1185">Reference proteome</keyword>
<dbReference type="AlphaFoldDB" id="A0A239LSR1"/>
<dbReference type="SUPFAM" id="SSF47413">
    <property type="entry name" value="lambda repressor-like DNA-binding domains"/>
    <property type="match status" value="1"/>
</dbReference>
<dbReference type="Proteomes" id="UP000198284">
    <property type="component" value="Unassembled WGS sequence"/>
</dbReference>